<dbReference type="SUPFAM" id="SSF50978">
    <property type="entry name" value="WD40 repeat-like"/>
    <property type="match status" value="1"/>
</dbReference>
<dbReference type="Proteomes" id="UP000784294">
    <property type="component" value="Unassembled WGS sequence"/>
</dbReference>
<dbReference type="InterPro" id="IPR036322">
    <property type="entry name" value="WD40_repeat_dom_sf"/>
</dbReference>
<protein>
    <submittedName>
        <fullName evidence="1">Uncharacterized protein</fullName>
    </submittedName>
</protein>
<evidence type="ECO:0000313" key="1">
    <source>
        <dbReference type="EMBL" id="VEL09850.1"/>
    </source>
</evidence>
<accession>A0A448WEI9</accession>
<evidence type="ECO:0000313" key="2">
    <source>
        <dbReference type="Proteomes" id="UP000784294"/>
    </source>
</evidence>
<sequence>MESYTAGTPYKYGPRLRRRRLLIAHHDGYIFTWDHYQQQQPPTSSNKQMENQGFRPVPLSTTDQPLQLLDHRASEPISILLHPTDSNPVENSTSGKNDVNVLGVTRVWSTGSVVRCLAADGWHVICGSDDKTIKVRHSLILSLLLNLIITTVKS</sequence>
<dbReference type="AlphaFoldDB" id="A0A448WEI9"/>
<dbReference type="EMBL" id="CAAALY010007402">
    <property type="protein sequence ID" value="VEL09850.1"/>
    <property type="molecule type" value="Genomic_DNA"/>
</dbReference>
<reference evidence="1" key="1">
    <citation type="submission" date="2018-11" db="EMBL/GenBank/DDBJ databases">
        <authorList>
            <consortium name="Pathogen Informatics"/>
        </authorList>
    </citation>
    <scope>NUCLEOTIDE SEQUENCE</scope>
</reference>
<keyword evidence="2" id="KW-1185">Reference proteome</keyword>
<gene>
    <name evidence="1" type="ORF">PXEA_LOCUS3290</name>
</gene>
<name>A0A448WEI9_9PLAT</name>
<comment type="caution">
    <text evidence="1">The sequence shown here is derived from an EMBL/GenBank/DDBJ whole genome shotgun (WGS) entry which is preliminary data.</text>
</comment>
<proteinExistence type="predicted"/>
<organism evidence="1 2">
    <name type="scientific">Protopolystoma xenopodis</name>
    <dbReference type="NCBI Taxonomy" id="117903"/>
    <lineage>
        <taxon>Eukaryota</taxon>
        <taxon>Metazoa</taxon>
        <taxon>Spiralia</taxon>
        <taxon>Lophotrochozoa</taxon>
        <taxon>Platyhelminthes</taxon>
        <taxon>Monogenea</taxon>
        <taxon>Polyopisthocotylea</taxon>
        <taxon>Polystomatidea</taxon>
        <taxon>Polystomatidae</taxon>
        <taxon>Protopolystoma</taxon>
    </lineage>
</organism>